<feature type="compositionally biased region" description="Basic residues" evidence="1">
    <location>
        <begin position="35"/>
        <end position="48"/>
    </location>
</feature>
<evidence type="ECO:0000256" key="1">
    <source>
        <dbReference type="SAM" id="MobiDB-lite"/>
    </source>
</evidence>
<keyword evidence="3" id="KW-1185">Reference proteome</keyword>
<feature type="compositionally biased region" description="Polar residues" evidence="1">
    <location>
        <begin position="247"/>
        <end position="259"/>
    </location>
</feature>
<proteinExistence type="predicted"/>
<reference evidence="2 3" key="1">
    <citation type="submission" date="2019-02" db="EMBL/GenBank/DDBJ databases">
        <title>Genome sequencing of the rare red list fungi Phlebia centrifuga.</title>
        <authorList>
            <person name="Buettner E."/>
            <person name="Kellner H."/>
        </authorList>
    </citation>
    <scope>NUCLEOTIDE SEQUENCE [LARGE SCALE GENOMIC DNA]</scope>
    <source>
        <strain evidence="2 3">DSM 108282</strain>
    </source>
</reference>
<evidence type="ECO:0000313" key="2">
    <source>
        <dbReference type="EMBL" id="THG93360.1"/>
    </source>
</evidence>
<accession>A0A4S4K7G7</accession>
<feature type="compositionally biased region" description="Low complexity" evidence="1">
    <location>
        <begin position="272"/>
        <end position="281"/>
    </location>
</feature>
<feature type="compositionally biased region" description="Acidic residues" evidence="1">
    <location>
        <begin position="220"/>
        <end position="240"/>
    </location>
</feature>
<comment type="caution">
    <text evidence="2">The sequence shown here is derived from an EMBL/GenBank/DDBJ whole genome shotgun (WGS) entry which is preliminary data.</text>
</comment>
<evidence type="ECO:0000313" key="3">
    <source>
        <dbReference type="Proteomes" id="UP000309038"/>
    </source>
</evidence>
<feature type="region of interest" description="Disordered" evidence="1">
    <location>
        <begin position="28"/>
        <end position="53"/>
    </location>
</feature>
<dbReference type="Gene3D" id="1.10.238.10">
    <property type="entry name" value="EF-hand"/>
    <property type="match status" value="1"/>
</dbReference>
<gene>
    <name evidence="2" type="ORF">EW026_g7850</name>
</gene>
<sequence length="376" mass="40964">MSDSETDPSFSVLPARLRRRIDRAFDNALNEAAHHSKSHAGPSRKKRKLDTDVSSGGGFISSEPGGFIVDDDTAPGGFMAGGAGLGGGFVVDDTPAGGLTSESSEDEGIARHKHHTHIPFDLIPSALQVLDLQPDDEDVLSVFRNAASGWEEPQRGAPNSEAELLVSRKDWRAVCAALLDSPGVDEDGGPVDNKDRGEDEDVAMAELDGAEESDERSGEEYEEIGDDSSEEADGSDDEYQEGGFVRASTSKGKTNTKTATKVEIYKRKDQRQTTSSPSTSESDTDQDLTAKKNTRITSRQRDECRRTFSLFFPDVLEKDLNQQKIMIKDISRISDLLKEKITAEEIIEMLEAFSTSADKSMSLSDFEVMMITAKLA</sequence>
<organism evidence="2 3">
    <name type="scientific">Hermanssonia centrifuga</name>
    <dbReference type="NCBI Taxonomy" id="98765"/>
    <lineage>
        <taxon>Eukaryota</taxon>
        <taxon>Fungi</taxon>
        <taxon>Dikarya</taxon>
        <taxon>Basidiomycota</taxon>
        <taxon>Agaricomycotina</taxon>
        <taxon>Agaricomycetes</taxon>
        <taxon>Polyporales</taxon>
        <taxon>Meruliaceae</taxon>
        <taxon>Hermanssonia</taxon>
    </lineage>
</organism>
<name>A0A4S4K7G7_9APHY</name>
<dbReference type="EMBL" id="SGPJ01000684">
    <property type="protein sequence ID" value="THG93360.1"/>
    <property type="molecule type" value="Genomic_DNA"/>
</dbReference>
<feature type="region of interest" description="Disordered" evidence="1">
    <location>
        <begin position="206"/>
        <end position="299"/>
    </location>
</feature>
<dbReference type="AlphaFoldDB" id="A0A4S4K7G7"/>
<dbReference type="Proteomes" id="UP000309038">
    <property type="component" value="Unassembled WGS sequence"/>
</dbReference>
<protein>
    <submittedName>
        <fullName evidence="2">Uncharacterized protein</fullName>
    </submittedName>
</protein>